<dbReference type="Proteomes" id="UP000230423">
    <property type="component" value="Unassembled WGS sequence"/>
</dbReference>
<reference evidence="1 2" key="1">
    <citation type="submission" date="2015-09" db="EMBL/GenBank/DDBJ databases">
        <title>Draft genome of the parasitic nematode Teladorsagia circumcincta isolate WARC Sus (inbred).</title>
        <authorList>
            <person name="Mitreva M."/>
        </authorList>
    </citation>
    <scope>NUCLEOTIDE SEQUENCE [LARGE SCALE GENOMIC DNA]</scope>
    <source>
        <strain evidence="1 2">S</strain>
    </source>
</reference>
<accession>A0A2G9TM05</accession>
<dbReference type="EMBL" id="KZ360911">
    <property type="protein sequence ID" value="PIO58512.1"/>
    <property type="molecule type" value="Genomic_DNA"/>
</dbReference>
<proteinExistence type="predicted"/>
<protein>
    <submittedName>
        <fullName evidence="1">Uncharacterized protein</fullName>
    </submittedName>
</protein>
<evidence type="ECO:0000313" key="1">
    <source>
        <dbReference type="EMBL" id="PIO58512.1"/>
    </source>
</evidence>
<dbReference type="AlphaFoldDB" id="A0A2G9TM05"/>
<name>A0A2G9TM05_TELCI</name>
<organism evidence="1 2">
    <name type="scientific">Teladorsagia circumcincta</name>
    <name type="common">Brown stomach worm</name>
    <name type="synonym">Ostertagia circumcincta</name>
    <dbReference type="NCBI Taxonomy" id="45464"/>
    <lineage>
        <taxon>Eukaryota</taxon>
        <taxon>Metazoa</taxon>
        <taxon>Ecdysozoa</taxon>
        <taxon>Nematoda</taxon>
        <taxon>Chromadorea</taxon>
        <taxon>Rhabditida</taxon>
        <taxon>Rhabditina</taxon>
        <taxon>Rhabditomorpha</taxon>
        <taxon>Strongyloidea</taxon>
        <taxon>Trichostrongylidae</taxon>
        <taxon>Teladorsagia</taxon>
    </lineage>
</organism>
<evidence type="ECO:0000313" key="2">
    <source>
        <dbReference type="Proteomes" id="UP000230423"/>
    </source>
</evidence>
<keyword evidence="2" id="KW-1185">Reference proteome</keyword>
<sequence>MPNMYWAVLYALRGNDIDSKFGVDNRFELAMLLRSTNANAIFLPVATDKPASFTLITRRTKDAREAAAVEMETSARSRKKYGEPYN</sequence>
<gene>
    <name evidence="1" type="ORF">TELCIR_20052</name>
</gene>